<dbReference type="Gene3D" id="2.40.100.10">
    <property type="entry name" value="Cyclophilin-like"/>
    <property type="match status" value="1"/>
</dbReference>
<dbReference type="EMBL" id="FR718716">
    <property type="protein sequence ID" value="CBX73065.1"/>
    <property type="molecule type" value="Genomic_DNA"/>
</dbReference>
<keyword evidence="2 5" id="KW-0378">Hydrolase</keyword>
<dbReference type="EC" id="3.5.1.54" evidence="5"/>
<dbReference type="AlphaFoldDB" id="F4N4Q7"/>
<dbReference type="NCBIfam" id="TIGR00370">
    <property type="entry name" value="5-oxoprolinase subunit PxpB"/>
    <property type="match status" value="1"/>
</dbReference>
<evidence type="ECO:0000256" key="2">
    <source>
        <dbReference type="ARBA" id="ARBA00022801"/>
    </source>
</evidence>
<accession>F4N4Q7</accession>
<dbReference type="InterPro" id="IPR029000">
    <property type="entry name" value="Cyclophilin-like_dom_sf"/>
</dbReference>
<dbReference type="InterPro" id="IPR010016">
    <property type="entry name" value="PxpB"/>
</dbReference>
<dbReference type="SMART" id="SM00796">
    <property type="entry name" value="AHS1"/>
    <property type="match status" value="1"/>
</dbReference>
<proteinExistence type="predicted"/>
<reference evidence="5" key="1">
    <citation type="journal article" date="2011" name="BMC Genomics">
        <title>Shotgun sequencing of Yersinia enterocolitica strain W22703 (biotype 2, serotype O:9): genomic evidence for oscillation between invertebrates and mammals.</title>
        <authorList>
            <person name="Fuchs T.M."/>
            <person name="Brandt K."/>
            <person name="Starke M."/>
            <person name="Rattei T."/>
        </authorList>
    </citation>
    <scope>NUCLEOTIDE SEQUENCE</scope>
</reference>
<protein>
    <submittedName>
        <fullName evidence="5">Uncharacterized protein ybgJ</fullName>
        <ecNumber evidence="5">3.5.1.54</ecNumber>
    </submittedName>
</protein>
<organism evidence="5">
    <name type="scientific">Yersinia enterocolitica W22703</name>
    <dbReference type="NCBI Taxonomy" id="913028"/>
    <lineage>
        <taxon>Bacteria</taxon>
        <taxon>Pseudomonadati</taxon>
        <taxon>Pseudomonadota</taxon>
        <taxon>Gammaproteobacteria</taxon>
        <taxon>Enterobacterales</taxon>
        <taxon>Yersiniaceae</taxon>
        <taxon>Yersinia</taxon>
    </lineage>
</organism>
<sequence length="223" mass="24161">MRGTGVQRARCYLLGESAVVLELEPPVTLASQQRIWGLADRLIHHPDVLEAIPGMNNLTLLLADPNNAALDAIERLQRWWEESESLVPESRDVTIPVIYGGDAGPDLAEVARHTGMTERQVVECHAGASYIVYFLGFQPGFSYLGGMPEQLATPRRAEPRLVVPAGSVGIGGSQTGIYPLATPGGWQLIGRTSLALFNPLEMPPTLLRPGDNVRFLPSKEGVC</sequence>
<evidence type="ECO:0000259" key="4">
    <source>
        <dbReference type="SMART" id="SM00796"/>
    </source>
</evidence>
<dbReference type="GO" id="GO:0004039">
    <property type="term" value="F:allophanate hydrolase activity"/>
    <property type="evidence" value="ECO:0007669"/>
    <property type="project" value="UniProtKB-EC"/>
</dbReference>
<keyword evidence="3" id="KW-0067">ATP-binding</keyword>
<dbReference type="SUPFAM" id="SSF160467">
    <property type="entry name" value="PH0987 N-terminal domain-like"/>
    <property type="match status" value="1"/>
</dbReference>
<feature type="domain" description="Carboxyltransferase" evidence="4">
    <location>
        <begin position="9"/>
        <end position="207"/>
    </location>
</feature>
<dbReference type="InterPro" id="IPR003833">
    <property type="entry name" value="CT_C_D"/>
</dbReference>
<dbReference type="Pfam" id="PF02682">
    <property type="entry name" value="CT_C_D"/>
    <property type="match status" value="1"/>
</dbReference>
<dbReference type="PANTHER" id="PTHR34698:SF2">
    <property type="entry name" value="5-OXOPROLINASE SUBUNIT B"/>
    <property type="match status" value="1"/>
</dbReference>
<evidence type="ECO:0000313" key="5">
    <source>
        <dbReference type="EMBL" id="CBX73065.1"/>
    </source>
</evidence>
<keyword evidence="1" id="KW-0547">Nucleotide-binding</keyword>
<dbReference type="SUPFAM" id="SSF50891">
    <property type="entry name" value="Cyclophilin-like"/>
    <property type="match status" value="1"/>
</dbReference>
<name>F4N4Q7_YEREN</name>
<gene>
    <name evidence="5" type="primary">ybgJ</name>
    <name evidence="5" type="ORF">YEW_HI32330</name>
</gene>
<evidence type="ECO:0000256" key="3">
    <source>
        <dbReference type="ARBA" id="ARBA00022840"/>
    </source>
</evidence>
<dbReference type="GO" id="GO:0005524">
    <property type="term" value="F:ATP binding"/>
    <property type="evidence" value="ECO:0007669"/>
    <property type="project" value="UniProtKB-KW"/>
</dbReference>
<evidence type="ECO:0000256" key="1">
    <source>
        <dbReference type="ARBA" id="ARBA00022741"/>
    </source>
</evidence>
<dbReference type="PANTHER" id="PTHR34698">
    <property type="entry name" value="5-OXOPROLINASE SUBUNIT B"/>
    <property type="match status" value="1"/>
</dbReference>